<comment type="caution">
    <text evidence="9">The sequence shown here is derived from an EMBL/GenBank/DDBJ whole genome shotgun (WGS) entry which is preliminary data.</text>
</comment>
<dbReference type="Gene3D" id="1.10.101.10">
    <property type="entry name" value="PGBD-like superfamily/PGBD"/>
    <property type="match status" value="1"/>
</dbReference>
<dbReference type="InterPro" id="IPR036366">
    <property type="entry name" value="PGBDSf"/>
</dbReference>
<keyword evidence="7" id="KW-0732">Signal</keyword>
<evidence type="ECO:0000256" key="6">
    <source>
        <dbReference type="PROSITE-ProRule" id="PRU01373"/>
    </source>
</evidence>
<dbReference type="SUPFAM" id="SSF141523">
    <property type="entry name" value="L,D-transpeptidase catalytic domain-like"/>
    <property type="match status" value="1"/>
</dbReference>
<dbReference type="PANTHER" id="PTHR30582">
    <property type="entry name" value="L,D-TRANSPEPTIDASE"/>
    <property type="match status" value="1"/>
</dbReference>
<dbReference type="PROSITE" id="PS51318">
    <property type="entry name" value="TAT"/>
    <property type="match status" value="1"/>
</dbReference>
<dbReference type="InterPro" id="IPR005490">
    <property type="entry name" value="LD_TPept_cat_dom"/>
</dbReference>
<accession>A0A853D6U5</accession>
<keyword evidence="9" id="KW-0449">Lipoprotein</keyword>
<protein>
    <submittedName>
        <fullName evidence="9">Lipoprotein-anchoring transpeptidase ErfK/SrfK</fullName>
    </submittedName>
</protein>
<evidence type="ECO:0000313" key="10">
    <source>
        <dbReference type="Proteomes" id="UP000571817"/>
    </source>
</evidence>
<keyword evidence="3 6" id="KW-0133">Cell shape</keyword>
<keyword evidence="2" id="KW-0808">Transferase</keyword>
<feature type="chain" id="PRO_5032824773" evidence="7">
    <location>
        <begin position="34"/>
        <end position="235"/>
    </location>
</feature>
<dbReference type="InterPro" id="IPR002477">
    <property type="entry name" value="Peptidoglycan-bd-like"/>
</dbReference>
<dbReference type="AlphaFoldDB" id="A0A853D6U5"/>
<dbReference type="InterPro" id="IPR006311">
    <property type="entry name" value="TAT_signal"/>
</dbReference>
<evidence type="ECO:0000259" key="8">
    <source>
        <dbReference type="PROSITE" id="PS52029"/>
    </source>
</evidence>
<organism evidence="9 10">
    <name type="scientific">Allobranchiibius huperziae</name>
    <dbReference type="NCBI Taxonomy" id="1874116"/>
    <lineage>
        <taxon>Bacteria</taxon>
        <taxon>Bacillati</taxon>
        <taxon>Actinomycetota</taxon>
        <taxon>Actinomycetes</taxon>
        <taxon>Micrococcales</taxon>
        <taxon>Dermacoccaceae</taxon>
        <taxon>Allobranchiibius</taxon>
    </lineage>
</organism>
<evidence type="ECO:0000256" key="5">
    <source>
        <dbReference type="ARBA" id="ARBA00023316"/>
    </source>
</evidence>
<dbReference type="CDD" id="cd16913">
    <property type="entry name" value="YkuD_like"/>
    <property type="match status" value="1"/>
</dbReference>
<name>A0A853D6U5_9MICO</name>
<evidence type="ECO:0000256" key="4">
    <source>
        <dbReference type="ARBA" id="ARBA00022984"/>
    </source>
</evidence>
<evidence type="ECO:0000256" key="3">
    <source>
        <dbReference type="ARBA" id="ARBA00022960"/>
    </source>
</evidence>
<dbReference type="PANTHER" id="PTHR30582:SF2">
    <property type="entry name" value="L,D-TRANSPEPTIDASE YCIB-RELATED"/>
    <property type="match status" value="1"/>
</dbReference>
<dbReference type="PROSITE" id="PS52029">
    <property type="entry name" value="LD_TPASE"/>
    <property type="match status" value="1"/>
</dbReference>
<dbReference type="SUPFAM" id="SSF47090">
    <property type="entry name" value="PGBD-like"/>
    <property type="match status" value="1"/>
</dbReference>
<comment type="pathway">
    <text evidence="1 6">Cell wall biogenesis; peptidoglycan biosynthesis.</text>
</comment>
<feature type="signal peptide" evidence="7">
    <location>
        <begin position="1"/>
        <end position="33"/>
    </location>
</feature>
<sequence>MTAIDRRTLLATTIGSSAFAIVGGAMLAAPADAATTTRPVLKMGSTGSWVLSAQHAMWNAGYWCGPMDGQFGFVVQQAVWAVQKANAIPTTGEIDAPTWTAIDSQHRAWPRYAGNHIEIDKTRQLLMVARGGRSAITLNTSTGSGRTFEYEGHPAIARTPSGNFKIYRKTTTGWVYGPLGGLYKPYYFVGGIAVHGSPSIPPYPDSHGCCRVSTAAQDYLISGGGLQMSELVYVY</sequence>
<dbReference type="GO" id="GO:0008360">
    <property type="term" value="P:regulation of cell shape"/>
    <property type="evidence" value="ECO:0007669"/>
    <property type="project" value="UniProtKB-UniRule"/>
</dbReference>
<keyword evidence="4 6" id="KW-0573">Peptidoglycan synthesis</keyword>
<dbReference type="RefSeq" id="WP_179478145.1">
    <property type="nucleotide sequence ID" value="NZ_JACCFW010000001.1"/>
</dbReference>
<evidence type="ECO:0000256" key="7">
    <source>
        <dbReference type="SAM" id="SignalP"/>
    </source>
</evidence>
<reference evidence="9 10" key="1">
    <citation type="submission" date="2020-07" db="EMBL/GenBank/DDBJ databases">
        <title>Sequencing the genomes of 1000 actinobacteria strains.</title>
        <authorList>
            <person name="Klenk H.-P."/>
        </authorList>
    </citation>
    <scope>NUCLEOTIDE SEQUENCE [LARGE SCALE GENOMIC DNA]</scope>
    <source>
        <strain evidence="9 10">DSM 29531</strain>
    </source>
</reference>
<dbReference type="InterPro" id="IPR050979">
    <property type="entry name" value="LD-transpeptidase"/>
</dbReference>
<dbReference type="GO" id="GO:0018104">
    <property type="term" value="P:peptidoglycan-protein cross-linking"/>
    <property type="evidence" value="ECO:0007669"/>
    <property type="project" value="TreeGrafter"/>
</dbReference>
<dbReference type="GO" id="GO:0071972">
    <property type="term" value="F:peptidoglycan L,D-transpeptidase activity"/>
    <property type="evidence" value="ECO:0007669"/>
    <property type="project" value="TreeGrafter"/>
</dbReference>
<proteinExistence type="predicted"/>
<feature type="active site" description="Proton donor/acceptor" evidence="6">
    <location>
        <position position="195"/>
    </location>
</feature>
<dbReference type="UniPathway" id="UPA00219"/>
<keyword evidence="10" id="KW-1185">Reference proteome</keyword>
<dbReference type="Pfam" id="PF01471">
    <property type="entry name" value="PG_binding_1"/>
    <property type="match status" value="1"/>
</dbReference>
<dbReference type="InterPro" id="IPR038063">
    <property type="entry name" value="Transpep_catalytic_dom"/>
</dbReference>
<dbReference type="GO" id="GO:0005576">
    <property type="term" value="C:extracellular region"/>
    <property type="evidence" value="ECO:0007669"/>
    <property type="project" value="TreeGrafter"/>
</dbReference>
<keyword evidence="5 6" id="KW-0961">Cell wall biogenesis/degradation</keyword>
<feature type="domain" description="L,D-TPase catalytic" evidence="8">
    <location>
        <begin position="115"/>
        <end position="235"/>
    </location>
</feature>
<evidence type="ECO:0000256" key="2">
    <source>
        <dbReference type="ARBA" id="ARBA00022679"/>
    </source>
</evidence>
<dbReference type="InterPro" id="IPR036365">
    <property type="entry name" value="PGBD-like_sf"/>
</dbReference>
<dbReference type="GO" id="GO:0071555">
    <property type="term" value="P:cell wall organization"/>
    <property type="evidence" value="ECO:0007669"/>
    <property type="project" value="UniProtKB-UniRule"/>
</dbReference>
<dbReference type="Pfam" id="PF03734">
    <property type="entry name" value="YkuD"/>
    <property type="match status" value="1"/>
</dbReference>
<evidence type="ECO:0000256" key="1">
    <source>
        <dbReference type="ARBA" id="ARBA00004752"/>
    </source>
</evidence>
<dbReference type="EMBL" id="JACCFW010000001">
    <property type="protein sequence ID" value="NYJ73106.1"/>
    <property type="molecule type" value="Genomic_DNA"/>
</dbReference>
<evidence type="ECO:0000313" key="9">
    <source>
        <dbReference type="EMBL" id="NYJ73106.1"/>
    </source>
</evidence>
<dbReference type="GO" id="GO:0016740">
    <property type="term" value="F:transferase activity"/>
    <property type="evidence" value="ECO:0007669"/>
    <property type="project" value="UniProtKB-KW"/>
</dbReference>
<feature type="active site" description="Nucleophile" evidence="6">
    <location>
        <position position="209"/>
    </location>
</feature>
<gene>
    <name evidence="9" type="ORF">HNR15_000069</name>
</gene>
<dbReference type="Gene3D" id="2.40.440.10">
    <property type="entry name" value="L,D-transpeptidase catalytic domain-like"/>
    <property type="match status" value="1"/>
</dbReference>
<dbReference type="Proteomes" id="UP000571817">
    <property type="component" value="Unassembled WGS sequence"/>
</dbReference>